<proteinExistence type="predicted"/>
<organism evidence="1">
    <name type="scientific">Siphoviridae sp. ctxBC2</name>
    <dbReference type="NCBI Taxonomy" id="2826518"/>
    <lineage>
        <taxon>Viruses</taxon>
        <taxon>Duplodnaviria</taxon>
        <taxon>Heunggongvirae</taxon>
        <taxon>Uroviricota</taxon>
        <taxon>Caudoviricetes</taxon>
    </lineage>
</organism>
<sequence length="130" mass="15196">MTEARIKRIHKNNIRMERLAELYKAHKYAAMSSEINMSGMPSGKGGIDDSMSDIDDSVDIETEYRALYFENELLIKEARKYINQLPDNILRMVMELKYINGMDEYEISAEVGVPYNQCYSMLKVHWNNVF</sequence>
<name>A0A8S5LT40_9CAUD</name>
<evidence type="ECO:0000313" key="1">
    <source>
        <dbReference type="EMBL" id="DAD73213.1"/>
    </source>
</evidence>
<reference evidence="1" key="1">
    <citation type="journal article" date="2021" name="Proc. Natl. Acad. Sci. U.S.A.">
        <title>A Catalog of Tens of Thousands of Viruses from Human Metagenomes Reveals Hidden Associations with Chronic Diseases.</title>
        <authorList>
            <person name="Tisza M.J."/>
            <person name="Buck C.B."/>
        </authorList>
    </citation>
    <scope>NUCLEOTIDE SEQUENCE</scope>
    <source>
        <strain evidence="1">CtxBC2</strain>
    </source>
</reference>
<protein>
    <submittedName>
        <fullName evidence="1">RNA polymerase sigma factor</fullName>
    </submittedName>
</protein>
<dbReference type="EMBL" id="BK014733">
    <property type="protein sequence ID" value="DAD73213.1"/>
    <property type="molecule type" value="Genomic_DNA"/>
</dbReference>
<accession>A0A8S5LT40</accession>